<protein>
    <recommendedName>
        <fullName evidence="5">Pseudouridine synthase I TruA alpha/beta domain-containing protein</fullName>
    </recommendedName>
</protein>
<dbReference type="InterPro" id="IPR020097">
    <property type="entry name" value="PsdUridine_synth_TruA_a/b_dom"/>
</dbReference>
<evidence type="ECO:0000313" key="6">
    <source>
        <dbReference type="EMBL" id="RYO86272.1"/>
    </source>
</evidence>
<dbReference type="EMBL" id="QJNS01000119">
    <property type="protein sequence ID" value="RYO86272.1"/>
    <property type="molecule type" value="Genomic_DNA"/>
</dbReference>
<keyword evidence="7" id="KW-1185">Reference proteome</keyword>
<dbReference type="Gene3D" id="3.30.70.580">
    <property type="entry name" value="Pseudouridine synthase I, catalytic domain, N-terminal subdomain"/>
    <property type="match status" value="1"/>
</dbReference>
<evidence type="ECO:0000259" key="5">
    <source>
        <dbReference type="Pfam" id="PF01416"/>
    </source>
</evidence>
<feature type="compositionally biased region" description="Low complexity" evidence="4">
    <location>
        <begin position="39"/>
        <end position="61"/>
    </location>
</feature>
<dbReference type="Pfam" id="PF01416">
    <property type="entry name" value="PseudoU_synth_1"/>
    <property type="match status" value="1"/>
</dbReference>
<dbReference type="SUPFAM" id="SSF55120">
    <property type="entry name" value="Pseudouridine synthase"/>
    <property type="match status" value="1"/>
</dbReference>
<keyword evidence="3" id="KW-0413">Isomerase</keyword>
<gene>
    <name evidence="6" type="ORF">DL762_004826</name>
</gene>
<name>A0ABY0HAX3_9PEZI</name>
<evidence type="ECO:0000256" key="2">
    <source>
        <dbReference type="ARBA" id="ARBA00022694"/>
    </source>
</evidence>
<evidence type="ECO:0000256" key="4">
    <source>
        <dbReference type="SAM" id="MobiDB-lite"/>
    </source>
</evidence>
<dbReference type="HAMAP" id="MF_00171">
    <property type="entry name" value="TruA"/>
    <property type="match status" value="1"/>
</dbReference>
<evidence type="ECO:0000256" key="1">
    <source>
        <dbReference type="ARBA" id="ARBA00009375"/>
    </source>
</evidence>
<keyword evidence="2" id="KW-0819">tRNA processing</keyword>
<sequence>MAERSEYGRWTKDALIKRIQYLETEVRGRDLQNPRPVEATTTTNSAAAGAATTPSHGPGATRDGGRAAGKGPKSPRKRPTDRKIDPSKYSTRLVALKLAYVGKNYGGFEFQASANLPTIEEELWKALVKSCLIFPENPDEVRFDDWQYSKCGRTDRGVSAFGQVIAIRLRSNRPKVPEKETKEERAAQEALVVDDVNKDGGAEVQAEMGVQENIDPSVSEKKVEKEFDDFTDEVQYCRVLNRLLPKDIRVLAWCPTTPEGFSARHHCRERQYRYFFTQPAYPPIPSSLENPRAHAAATNTRADKPKDGWLDIAAMRAAAKKFEGLHDFRNFCKVDPSKQITNFDRRIFESDVVEVEDVATALPFLDGDEFRPPNSTAAVREDSPRGKFPKVYYFHVRGSAFLWHQIRCMVAVLFMVAQGLEEPAVVDRLLDAAAQPRRPNYVLANETPLVLWDCIFPQLEGEKDDVSERKPPRDPAERHVDAMRWVYLGEENPLNKHSPHGLVEDLWEYWRERKLDELLAGQLLGLVAAQSDAGRRLDRRAPLHVAASQRVFEGGNRAHMVGRYQPMASKATLPAPDEVYDREARRKGYKDALEWREAIARKRAEALADVVDADE</sequence>
<dbReference type="InterPro" id="IPR001406">
    <property type="entry name" value="PsdUridine_synth_TruA"/>
</dbReference>
<dbReference type="PANTHER" id="PTHR11142:SF5">
    <property type="entry name" value="TRNA PSEUDOURIDINE(38_39) SYNTHASE"/>
    <property type="match status" value="1"/>
</dbReference>
<proteinExistence type="inferred from homology"/>
<evidence type="ECO:0000256" key="3">
    <source>
        <dbReference type="ARBA" id="ARBA00023235"/>
    </source>
</evidence>
<comment type="caution">
    <text evidence="6">The sequence shown here is derived from an EMBL/GenBank/DDBJ whole genome shotgun (WGS) entry which is preliminary data.</text>
</comment>
<dbReference type="InterPro" id="IPR020095">
    <property type="entry name" value="PsdUridine_synth_TruA_C"/>
</dbReference>
<organism evidence="6 7">
    <name type="scientific">Monosporascus cannonballus</name>
    <dbReference type="NCBI Taxonomy" id="155416"/>
    <lineage>
        <taxon>Eukaryota</taxon>
        <taxon>Fungi</taxon>
        <taxon>Dikarya</taxon>
        <taxon>Ascomycota</taxon>
        <taxon>Pezizomycotina</taxon>
        <taxon>Sordariomycetes</taxon>
        <taxon>Xylariomycetidae</taxon>
        <taxon>Xylariales</taxon>
        <taxon>Xylariales incertae sedis</taxon>
        <taxon>Monosporascus</taxon>
    </lineage>
</organism>
<evidence type="ECO:0000313" key="7">
    <source>
        <dbReference type="Proteomes" id="UP000294003"/>
    </source>
</evidence>
<accession>A0ABY0HAX3</accession>
<comment type="similarity">
    <text evidence="1">Belongs to the tRNA pseudouridine synthase TruA family.</text>
</comment>
<dbReference type="Proteomes" id="UP000294003">
    <property type="component" value="Unassembled WGS sequence"/>
</dbReference>
<dbReference type="Gene3D" id="3.30.70.660">
    <property type="entry name" value="Pseudouridine synthase I, catalytic domain, C-terminal subdomain"/>
    <property type="match status" value="1"/>
</dbReference>
<dbReference type="InterPro" id="IPR020094">
    <property type="entry name" value="TruA/RsuA/RluB/E/F_N"/>
</dbReference>
<feature type="region of interest" description="Disordered" evidence="4">
    <location>
        <begin position="23"/>
        <end position="86"/>
    </location>
</feature>
<reference evidence="6 7" key="1">
    <citation type="submission" date="2018-06" db="EMBL/GenBank/DDBJ databases">
        <title>Complete Genomes of Monosporascus.</title>
        <authorList>
            <person name="Robinson A.J."/>
            <person name="Natvig D.O."/>
        </authorList>
    </citation>
    <scope>NUCLEOTIDE SEQUENCE [LARGE SCALE GENOMIC DNA]</scope>
    <source>
        <strain evidence="6 7">CBS 609.92</strain>
    </source>
</reference>
<dbReference type="PANTHER" id="PTHR11142">
    <property type="entry name" value="PSEUDOURIDYLATE SYNTHASE"/>
    <property type="match status" value="1"/>
</dbReference>
<feature type="domain" description="Pseudouridine synthase I TruA alpha/beta" evidence="5">
    <location>
        <begin position="318"/>
        <end position="457"/>
    </location>
</feature>
<dbReference type="InterPro" id="IPR020103">
    <property type="entry name" value="PsdUridine_synth_cat_dom_sf"/>
</dbReference>